<evidence type="ECO:0000313" key="2">
    <source>
        <dbReference type="Proteomes" id="UP001303407"/>
    </source>
</evidence>
<dbReference type="GO" id="GO:0016746">
    <property type="term" value="F:acyltransferase activity"/>
    <property type="evidence" value="ECO:0007669"/>
    <property type="project" value="UniProtKB-KW"/>
</dbReference>
<keyword evidence="2" id="KW-1185">Reference proteome</keyword>
<dbReference type="EMBL" id="CP134536">
    <property type="protein sequence ID" value="WNH13027.1"/>
    <property type="molecule type" value="Genomic_DNA"/>
</dbReference>
<accession>A0ABY9Y4N8</accession>
<dbReference type="Proteomes" id="UP001303407">
    <property type="component" value="Chromosome"/>
</dbReference>
<protein>
    <submittedName>
        <fullName evidence="1">GNAT family N-acetyltransferase</fullName>
        <ecNumber evidence="1">2.3.1.-</ecNumber>
    </submittedName>
</protein>
<dbReference type="RefSeq" id="WP_415863006.1">
    <property type="nucleotide sequence ID" value="NZ_CP134536.1"/>
</dbReference>
<name>A0ABY9Y4N8_9FLAO</name>
<proteinExistence type="predicted"/>
<dbReference type="SUPFAM" id="SSF55729">
    <property type="entry name" value="Acyl-CoA N-acyltransferases (Nat)"/>
    <property type="match status" value="1"/>
</dbReference>
<keyword evidence="1" id="KW-0012">Acyltransferase</keyword>
<reference evidence="1 2" key="1">
    <citation type="submission" date="2023-09" db="EMBL/GenBank/DDBJ databases">
        <title>Thalassobella suaedae gen. nov., sp. nov., a marine bacterium of the family Flavobacteriaceae isolated from a halophyte Suaeda japonica.</title>
        <authorList>
            <person name="Lee S.Y."/>
            <person name="Hwang C.Y."/>
        </authorList>
    </citation>
    <scope>NUCLEOTIDE SEQUENCE [LARGE SCALE GENOMIC DNA]</scope>
    <source>
        <strain evidence="1 2">HL-DH10</strain>
    </source>
</reference>
<gene>
    <name evidence="1" type="ORF">RHP49_01950</name>
</gene>
<sequence>MEDYKVVRYSSLNYVEWNAFVSKAKNATFLFHRDFMDYHQDRFEDFSLLVYQKDKLVAILPANEHENKVYSHQGLNYGGLVLNEVIKFEVVLEVFKELLMYLSSSGFESLILKQIPSIYNSVISEEIQYLMFILKTELIRRDTLSVIDLNNKIKISNNRMEGFKRGKKHRLVIKEEDSFELFWNNILIKNLKEKHQAKPVHSLNEIILLKKNFPRNIRQFNVYKDDRIVAGTTVFESKSVAHSQYISGDENKNVLGSLDFLHVHLINDVFKNKKYFDFGTSNESNGLQINRGLQFWKEGFGARTLTQDFYQVKIDNYQLLNNVFV</sequence>
<dbReference type="InterPro" id="IPR016181">
    <property type="entry name" value="Acyl_CoA_acyltransferase"/>
</dbReference>
<organism evidence="1 2">
    <name type="scientific">Thalassobellus suaedae</name>
    <dbReference type="NCBI Taxonomy" id="3074124"/>
    <lineage>
        <taxon>Bacteria</taxon>
        <taxon>Pseudomonadati</taxon>
        <taxon>Bacteroidota</taxon>
        <taxon>Flavobacteriia</taxon>
        <taxon>Flavobacteriales</taxon>
        <taxon>Flavobacteriaceae</taxon>
        <taxon>Thalassobellus</taxon>
    </lineage>
</organism>
<dbReference type="EC" id="2.3.1.-" evidence="1"/>
<keyword evidence="1" id="KW-0808">Transferase</keyword>
<dbReference type="Gene3D" id="3.40.630.30">
    <property type="match status" value="1"/>
</dbReference>
<evidence type="ECO:0000313" key="1">
    <source>
        <dbReference type="EMBL" id="WNH13027.1"/>
    </source>
</evidence>